<gene>
    <name evidence="1" type="ORF">K7X08_032508</name>
</gene>
<evidence type="ECO:0000313" key="1">
    <source>
        <dbReference type="EMBL" id="KAJ8540521.1"/>
    </source>
</evidence>
<protein>
    <submittedName>
        <fullName evidence="1">Uncharacterized protein</fullName>
    </submittedName>
</protein>
<keyword evidence="2" id="KW-1185">Reference proteome</keyword>
<dbReference type="Proteomes" id="UP001152561">
    <property type="component" value="Unassembled WGS sequence"/>
</dbReference>
<organism evidence="1 2">
    <name type="scientific">Anisodus acutangulus</name>
    <dbReference type="NCBI Taxonomy" id="402998"/>
    <lineage>
        <taxon>Eukaryota</taxon>
        <taxon>Viridiplantae</taxon>
        <taxon>Streptophyta</taxon>
        <taxon>Embryophyta</taxon>
        <taxon>Tracheophyta</taxon>
        <taxon>Spermatophyta</taxon>
        <taxon>Magnoliopsida</taxon>
        <taxon>eudicotyledons</taxon>
        <taxon>Gunneridae</taxon>
        <taxon>Pentapetalae</taxon>
        <taxon>asterids</taxon>
        <taxon>lamiids</taxon>
        <taxon>Solanales</taxon>
        <taxon>Solanaceae</taxon>
        <taxon>Solanoideae</taxon>
        <taxon>Hyoscyameae</taxon>
        <taxon>Anisodus</taxon>
    </lineage>
</organism>
<name>A0A9Q1R5D4_9SOLA</name>
<dbReference type="EMBL" id="JAJAGQ010000016">
    <property type="protein sequence ID" value="KAJ8540521.1"/>
    <property type="molecule type" value="Genomic_DNA"/>
</dbReference>
<accession>A0A9Q1R5D4</accession>
<dbReference type="AlphaFoldDB" id="A0A9Q1R5D4"/>
<comment type="caution">
    <text evidence="1">The sequence shown here is derived from an EMBL/GenBank/DDBJ whole genome shotgun (WGS) entry which is preliminary data.</text>
</comment>
<sequence length="96" mass="10472">MVKTQVSVLREVYAGVLDLFDALKAAEDEEEEDANFELLVGEDVNTSAHPSSTSPASSALAFDLPSRLLLCIWIPCLRSLEAYLAIPDGNIEHLIL</sequence>
<proteinExistence type="predicted"/>
<reference evidence="2" key="1">
    <citation type="journal article" date="2023" name="Proc. Natl. Acad. Sci. U.S.A.">
        <title>Genomic and structural basis for evolution of tropane alkaloid biosynthesis.</title>
        <authorList>
            <person name="Wanga Y.-J."/>
            <person name="Taina T."/>
            <person name="Yua J.-Y."/>
            <person name="Lia J."/>
            <person name="Xua B."/>
            <person name="Chenc J."/>
            <person name="D'Auriad J.C."/>
            <person name="Huanga J.-P."/>
            <person name="Huanga S.-X."/>
        </authorList>
    </citation>
    <scope>NUCLEOTIDE SEQUENCE [LARGE SCALE GENOMIC DNA]</scope>
    <source>
        <strain evidence="2">cv. KIB-2019</strain>
    </source>
</reference>
<evidence type="ECO:0000313" key="2">
    <source>
        <dbReference type="Proteomes" id="UP001152561"/>
    </source>
</evidence>